<sequence length="61" mass="6348">MLVNSALAAIPIAPTLNDHGFTVYIIENALPTAAQTHEVVKVPNSNIVLVSGQGPSRQDGP</sequence>
<dbReference type="Proteomes" id="UP000696485">
    <property type="component" value="Unassembled WGS sequence"/>
</dbReference>
<feature type="non-terminal residue" evidence="1">
    <location>
        <position position="61"/>
    </location>
</feature>
<protein>
    <submittedName>
        <fullName evidence="1">Uncharacterized protein</fullName>
    </submittedName>
</protein>
<comment type="caution">
    <text evidence="1">The sequence shown here is derived from an EMBL/GenBank/DDBJ whole genome shotgun (WGS) entry which is preliminary data.</text>
</comment>
<evidence type="ECO:0000313" key="1">
    <source>
        <dbReference type="EMBL" id="KAF9312837.1"/>
    </source>
</evidence>
<dbReference type="EMBL" id="JAAAUY010002362">
    <property type="protein sequence ID" value="KAF9312837.1"/>
    <property type="molecule type" value="Genomic_DNA"/>
</dbReference>
<organism evidence="1 2">
    <name type="scientific">Podila minutissima</name>
    <dbReference type="NCBI Taxonomy" id="64525"/>
    <lineage>
        <taxon>Eukaryota</taxon>
        <taxon>Fungi</taxon>
        <taxon>Fungi incertae sedis</taxon>
        <taxon>Mucoromycota</taxon>
        <taxon>Mortierellomycotina</taxon>
        <taxon>Mortierellomycetes</taxon>
        <taxon>Mortierellales</taxon>
        <taxon>Mortierellaceae</taxon>
        <taxon>Podila</taxon>
    </lineage>
</organism>
<evidence type="ECO:0000313" key="2">
    <source>
        <dbReference type="Proteomes" id="UP000696485"/>
    </source>
</evidence>
<reference evidence="1" key="1">
    <citation type="journal article" date="2020" name="Fungal Divers.">
        <title>Resolving the Mortierellaceae phylogeny through synthesis of multi-gene phylogenetics and phylogenomics.</title>
        <authorList>
            <person name="Vandepol N."/>
            <person name="Liber J."/>
            <person name="Desiro A."/>
            <person name="Na H."/>
            <person name="Kennedy M."/>
            <person name="Barry K."/>
            <person name="Grigoriev I.V."/>
            <person name="Miller A.N."/>
            <person name="O'Donnell K."/>
            <person name="Stajich J.E."/>
            <person name="Bonito G."/>
        </authorList>
    </citation>
    <scope>NUCLEOTIDE SEQUENCE</scope>
    <source>
        <strain evidence="1">NVP1</strain>
    </source>
</reference>
<name>A0A9P5VG67_9FUNG</name>
<accession>A0A9P5VG67</accession>
<gene>
    <name evidence="1" type="ORF">BG006_004275</name>
</gene>
<proteinExistence type="predicted"/>
<dbReference type="AlphaFoldDB" id="A0A9P5VG67"/>
<keyword evidence="2" id="KW-1185">Reference proteome</keyword>